<name>A0A1G7TLH2_9LACT</name>
<dbReference type="InterPro" id="IPR003370">
    <property type="entry name" value="Chromate_transpt"/>
</dbReference>
<feature type="transmembrane region" description="Helical" evidence="7">
    <location>
        <begin position="110"/>
        <end position="134"/>
    </location>
</feature>
<evidence type="ECO:0000313" key="8">
    <source>
        <dbReference type="EMBL" id="SDG35350.1"/>
    </source>
</evidence>
<feature type="transmembrane region" description="Helical" evidence="7">
    <location>
        <begin position="73"/>
        <end position="98"/>
    </location>
</feature>
<dbReference type="RefSeq" id="WP_090290051.1">
    <property type="nucleotide sequence ID" value="NZ_FNCK01000006.1"/>
</dbReference>
<dbReference type="Pfam" id="PF02417">
    <property type="entry name" value="Chromate_transp"/>
    <property type="match status" value="1"/>
</dbReference>
<evidence type="ECO:0000313" key="9">
    <source>
        <dbReference type="Proteomes" id="UP000199708"/>
    </source>
</evidence>
<keyword evidence="5 7" id="KW-1133">Transmembrane helix</keyword>
<dbReference type="InterPro" id="IPR052518">
    <property type="entry name" value="CHR_Transporter"/>
</dbReference>
<dbReference type="GO" id="GO:0015109">
    <property type="term" value="F:chromate transmembrane transporter activity"/>
    <property type="evidence" value="ECO:0007669"/>
    <property type="project" value="InterPro"/>
</dbReference>
<dbReference type="STRING" id="120956.SAMN05421791_10639"/>
<evidence type="ECO:0000256" key="6">
    <source>
        <dbReference type="ARBA" id="ARBA00023136"/>
    </source>
</evidence>
<dbReference type="Proteomes" id="UP000199708">
    <property type="component" value="Unassembled WGS sequence"/>
</dbReference>
<evidence type="ECO:0000256" key="4">
    <source>
        <dbReference type="ARBA" id="ARBA00022692"/>
    </source>
</evidence>
<dbReference type="GO" id="GO:0005886">
    <property type="term" value="C:plasma membrane"/>
    <property type="evidence" value="ECO:0007669"/>
    <property type="project" value="UniProtKB-SubCell"/>
</dbReference>
<keyword evidence="3" id="KW-1003">Cell membrane</keyword>
<evidence type="ECO:0000256" key="2">
    <source>
        <dbReference type="ARBA" id="ARBA00005262"/>
    </source>
</evidence>
<protein>
    <submittedName>
        <fullName evidence="8">Chromate transporter</fullName>
    </submittedName>
</protein>
<dbReference type="AlphaFoldDB" id="A0A1G7TLH2"/>
<keyword evidence="9" id="KW-1185">Reference proteome</keyword>
<evidence type="ECO:0000256" key="7">
    <source>
        <dbReference type="SAM" id="Phobius"/>
    </source>
</evidence>
<dbReference type="PANTHER" id="PTHR43663:SF1">
    <property type="entry name" value="CHROMATE TRANSPORTER"/>
    <property type="match status" value="1"/>
</dbReference>
<organism evidence="8 9">
    <name type="scientific">Facklamia miroungae</name>
    <dbReference type="NCBI Taxonomy" id="120956"/>
    <lineage>
        <taxon>Bacteria</taxon>
        <taxon>Bacillati</taxon>
        <taxon>Bacillota</taxon>
        <taxon>Bacilli</taxon>
        <taxon>Lactobacillales</taxon>
        <taxon>Aerococcaceae</taxon>
        <taxon>Facklamia</taxon>
    </lineage>
</organism>
<reference evidence="8 9" key="1">
    <citation type="submission" date="2016-10" db="EMBL/GenBank/DDBJ databases">
        <authorList>
            <person name="de Groot N.N."/>
        </authorList>
    </citation>
    <scope>NUCLEOTIDE SEQUENCE [LARGE SCALE GENOMIC DNA]</scope>
    <source>
        <strain evidence="8 9">ATCC BAA-466</strain>
    </source>
</reference>
<comment type="subcellular location">
    <subcellularLocation>
        <location evidence="1">Cell membrane</location>
        <topology evidence="1">Multi-pass membrane protein</topology>
    </subcellularLocation>
</comment>
<gene>
    <name evidence="8" type="ORF">SAMN05421791_10639</name>
</gene>
<dbReference type="PANTHER" id="PTHR43663">
    <property type="entry name" value="CHROMATE TRANSPORT PROTEIN-RELATED"/>
    <property type="match status" value="1"/>
</dbReference>
<keyword evidence="4 7" id="KW-0812">Transmembrane</keyword>
<dbReference type="OrthoDB" id="9027281at2"/>
<accession>A0A1G7TLH2</accession>
<dbReference type="EMBL" id="FNCK01000006">
    <property type="protein sequence ID" value="SDG35350.1"/>
    <property type="molecule type" value="Genomic_DNA"/>
</dbReference>
<proteinExistence type="inferred from homology"/>
<evidence type="ECO:0000256" key="1">
    <source>
        <dbReference type="ARBA" id="ARBA00004651"/>
    </source>
</evidence>
<keyword evidence="6 7" id="KW-0472">Membrane</keyword>
<comment type="similarity">
    <text evidence="2">Belongs to the chromate ion transporter (CHR) (TC 2.A.51) family.</text>
</comment>
<evidence type="ECO:0000256" key="3">
    <source>
        <dbReference type="ARBA" id="ARBA00022475"/>
    </source>
</evidence>
<evidence type="ECO:0000256" key="5">
    <source>
        <dbReference type="ARBA" id="ARBA00022989"/>
    </source>
</evidence>
<feature type="transmembrane region" description="Helical" evidence="7">
    <location>
        <begin position="140"/>
        <end position="160"/>
    </location>
</feature>
<sequence length="184" mass="20429">MIYWQLFLTFLNIGLLSFGGGYAALPIIEDLVVHQEHWLTLEEFSHLITISQMTPGPIAINASTFIGTQIGGVGGAVAATIGCTLPSIIIVTFLAYLYHRYQKLSLMQDTLFILRPVVVALIASSGLSIFINAIWGNERIIWMDPNWLMLIIFSVAMFFLNKFKANPILIMLSAGLVNIIYHAL</sequence>